<dbReference type="EMBL" id="KN847567">
    <property type="protein sequence ID" value="KIW00151.1"/>
    <property type="molecule type" value="Genomic_DNA"/>
</dbReference>
<evidence type="ECO:0000313" key="2">
    <source>
        <dbReference type="EMBL" id="KIW00151.1"/>
    </source>
</evidence>
<dbReference type="STRING" id="253628.A0A0D1XD43"/>
<dbReference type="Proteomes" id="UP000053259">
    <property type="component" value="Unassembled WGS sequence"/>
</dbReference>
<keyword evidence="3" id="KW-1185">Reference proteome</keyword>
<dbReference type="PANTHER" id="PTHR24148:SF73">
    <property type="entry name" value="HET DOMAIN PROTEIN (AFU_ORTHOLOGUE AFUA_8G01020)"/>
    <property type="match status" value="1"/>
</dbReference>
<feature type="domain" description="Heterokaryon incompatibility" evidence="1">
    <location>
        <begin position="56"/>
        <end position="182"/>
    </location>
</feature>
<evidence type="ECO:0000259" key="1">
    <source>
        <dbReference type="Pfam" id="PF06985"/>
    </source>
</evidence>
<dbReference type="HOGENOM" id="CLU_004184_3_4_1"/>
<sequence>MAFSASQTSTAAFSIQYRYQLLEDSTRQIRLLRPDTSGDLLSFHLYDFELSAAPSYYALSYTWGKPAPMYDILLGGRRFSVRRNLLQFLHIFAKRHPHDYIWIDQVCIDQENVAERNRQVQIMGNIYKTAAKVLIWLGEADMAHATNSDVAEREDDSGPWDVSQLEATYSAEYWTRLWIVQEVLSANSIMIFHGNKSIEWSQYTNLMNRSHAPQPLLALDSIALRNISTPILPEIALFSWKDSMCQDPRDHIYALQGLFTEQCRIEVDYVKPIRDVYLDAALMILRTSTSKSHVVATTLAGLAEVMGLVFPDNRWLKRDETFKRVVKRFRLATSSSLTEQERLNTARNMLVMMLITYHWVSSESRSGNN</sequence>
<protein>
    <recommendedName>
        <fullName evidence="1">Heterokaryon incompatibility domain-containing protein</fullName>
    </recommendedName>
</protein>
<evidence type="ECO:0000313" key="3">
    <source>
        <dbReference type="Proteomes" id="UP000053259"/>
    </source>
</evidence>
<name>A0A0D1XD43_9PEZI</name>
<reference evidence="2 3" key="1">
    <citation type="submission" date="2015-01" db="EMBL/GenBank/DDBJ databases">
        <title>The Genome Sequence of Ochroconis gallopava CBS43764.</title>
        <authorList>
            <consortium name="The Broad Institute Genomics Platform"/>
            <person name="Cuomo C."/>
            <person name="de Hoog S."/>
            <person name="Gorbushina A."/>
            <person name="Stielow B."/>
            <person name="Teixiera M."/>
            <person name="Abouelleil A."/>
            <person name="Chapman S.B."/>
            <person name="Priest M."/>
            <person name="Young S.K."/>
            <person name="Wortman J."/>
            <person name="Nusbaum C."/>
            <person name="Birren B."/>
        </authorList>
    </citation>
    <scope>NUCLEOTIDE SEQUENCE [LARGE SCALE GENOMIC DNA]</scope>
    <source>
        <strain evidence="2 3">CBS 43764</strain>
    </source>
</reference>
<dbReference type="PANTHER" id="PTHR24148">
    <property type="entry name" value="ANKYRIN REPEAT DOMAIN-CONTAINING PROTEIN 39 HOMOLOG-RELATED"/>
    <property type="match status" value="1"/>
</dbReference>
<dbReference type="VEuPathDB" id="FungiDB:PV09_08327"/>
<organism evidence="2 3">
    <name type="scientific">Verruconis gallopava</name>
    <dbReference type="NCBI Taxonomy" id="253628"/>
    <lineage>
        <taxon>Eukaryota</taxon>
        <taxon>Fungi</taxon>
        <taxon>Dikarya</taxon>
        <taxon>Ascomycota</taxon>
        <taxon>Pezizomycotina</taxon>
        <taxon>Dothideomycetes</taxon>
        <taxon>Pleosporomycetidae</taxon>
        <taxon>Venturiales</taxon>
        <taxon>Sympoventuriaceae</taxon>
        <taxon>Verruconis</taxon>
    </lineage>
</organism>
<dbReference type="RefSeq" id="XP_016210020.1">
    <property type="nucleotide sequence ID" value="XM_016362203.1"/>
</dbReference>
<dbReference type="GeneID" id="27316300"/>
<gene>
    <name evidence="2" type="ORF">PV09_08327</name>
</gene>
<dbReference type="InterPro" id="IPR052895">
    <property type="entry name" value="HetReg/Transcr_Mod"/>
</dbReference>
<dbReference type="Pfam" id="PF06985">
    <property type="entry name" value="HET"/>
    <property type="match status" value="1"/>
</dbReference>
<dbReference type="OrthoDB" id="194358at2759"/>
<dbReference type="InParanoid" id="A0A0D1XD43"/>
<dbReference type="AlphaFoldDB" id="A0A0D1XD43"/>
<dbReference type="InterPro" id="IPR010730">
    <property type="entry name" value="HET"/>
</dbReference>
<proteinExistence type="predicted"/>
<accession>A0A0D1XD43</accession>